<dbReference type="InterPro" id="IPR036873">
    <property type="entry name" value="Rhodanese-like_dom_sf"/>
</dbReference>
<evidence type="ECO:0000259" key="2">
    <source>
        <dbReference type="PROSITE" id="PS50206"/>
    </source>
</evidence>
<accession>A0ABT5X5M6</accession>
<evidence type="ECO:0000313" key="4">
    <source>
        <dbReference type="Proteomes" id="UP001220010"/>
    </source>
</evidence>
<dbReference type="PROSITE" id="PS50206">
    <property type="entry name" value="RHODANESE_3"/>
    <property type="match status" value="2"/>
</dbReference>
<dbReference type="PANTHER" id="PTHR43855">
    <property type="entry name" value="THIOSULFATE SULFURTRANSFERASE"/>
    <property type="match status" value="1"/>
</dbReference>
<proteinExistence type="predicted"/>
<protein>
    <submittedName>
        <fullName evidence="3">Rhodanese-like domain-containing protein</fullName>
    </submittedName>
</protein>
<reference evidence="3 4" key="1">
    <citation type="submission" date="2023-03" db="EMBL/GenBank/DDBJ databases">
        <title>WGS of Methanotrichaceae archaeon Mx.</title>
        <authorList>
            <person name="Sorokin D.Y."/>
            <person name="Merkel A.Y."/>
        </authorList>
    </citation>
    <scope>NUCLEOTIDE SEQUENCE [LARGE SCALE GENOMIC DNA]</scope>
    <source>
        <strain evidence="3 4">Mx</strain>
    </source>
</reference>
<organism evidence="3 4">
    <name type="scientific">Candidatus Methanocrinis natronophilus</name>
    <dbReference type="NCBI Taxonomy" id="3033396"/>
    <lineage>
        <taxon>Archaea</taxon>
        <taxon>Methanobacteriati</taxon>
        <taxon>Methanobacteriota</taxon>
        <taxon>Stenosarchaea group</taxon>
        <taxon>Methanomicrobia</taxon>
        <taxon>Methanotrichales</taxon>
        <taxon>Methanotrichaceae</taxon>
        <taxon>Methanocrinis</taxon>
    </lineage>
</organism>
<comment type="caution">
    <text evidence="3">The sequence shown here is derived from an EMBL/GenBank/DDBJ whole genome shotgun (WGS) entry which is preliminary data.</text>
</comment>
<dbReference type="InterPro" id="IPR001763">
    <property type="entry name" value="Rhodanese-like_dom"/>
</dbReference>
<dbReference type="CDD" id="cd00158">
    <property type="entry name" value="RHOD"/>
    <property type="match status" value="1"/>
</dbReference>
<dbReference type="SMART" id="SM00450">
    <property type="entry name" value="RHOD"/>
    <property type="match status" value="2"/>
</dbReference>
<keyword evidence="4" id="KW-1185">Reference proteome</keyword>
<dbReference type="PANTHER" id="PTHR43855:SF1">
    <property type="entry name" value="THIOSULFATE SULFURTRANSFERASE"/>
    <property type="match status" value="1"/>
</dbReference>
<feature type="domain" description="Rhodanese" evidence="2">
    <location>
        <begin position="107"/>
        <end position="196"/>
    </location>
</feature>
<dbReference type="EMBL" id="JARFPK010000006">
    <property type="protein sequence ID" value="MDF0589991.1"/>
    <property type="molecule type" value="Genomic_DNA"/>
</dbReference>
<keyword evidence="1" id="KW-0677">Repeat</keyword>
<name>A0ABT5X5M6_9EURY</name>
<evidence type="ECO:0000313" key="3">
    <source>
        <dbReference type="EMBL" id="MDF0589991.1"/>
    </source>
</evidence>
<dbReference type="SUPFAM" id="SSF52821">
    <property type="entry name" value="Rhodanese/Cell cycle control phosphatase"/>
    <property type="match status" value="2"/>
</dbReference>
<dbReference type="Proteomes" id="UP001220010">
    <property type="component" value="Unassembled WGS sequence"/>
</dbReference>
<dbReference type="InterPro" id="IPR051126">
    <property type="entry name" value="Thiosulfate_sulfurtransferase"/>
</dbReference>
<evidence type="ECO:0000256" key="1">
    <source>
        <dbReference type="ARBA" id="ARBA00022737"/>
    </source>
</evidence>
<gene>
    <name evidence="3" type="ORF">P0O15_02200</name>
</gene>
<sequence>MNLMQNYRGLLSILGAVLAIAATLTAAAAPGCSSCVGGGSGGTWSSGLAFIGASAEATTRIDTASMTSATGSAGDMRPSSMIIARSLYEDQLGDNRYVMAYVGAPGDESYIEGSIHLPLDPEVFNPDGTLKSPEEIAAIFGAAGISEDDPLVIYGDSFVNGYDTFAFWVMKYLGHQDVLLLEGTKGGRQAAGLKFAANPSSRDPVTYNPDPNLDLLALPGELEGLQLVDARTQADYNAGHLEGAINIDYTRVRGSNGLATSQALAQAFSGLDKNQKVAVSSINGGLASIVWYALYSQGYQGSLLMSG</sequence>
<dbReference type="Pfam" id="PF00581">
    <property type="entry name" value="Rhodanese"/>
    <property type="match status" value="2"/>
</dbReference>
<feature type="domain" description="Rhodanese" evidence="2">
    <location>
        <begin position="221"/>
        <end position="299"/>
    </location>
</feature>
<dbReference type="Gene3D" id="3.40.250.10">
    <property type="entry name" value="Rhodanese-like domain"/>
    <property type="match status" value="2"/>
</dbReference>